<evidence type="ECO:0000313" key="2">
    <source>
        <dbReference type="Proteomes" id="UP001209878"/>
    </source>
</evidence>
<dbReference type="AlphaFoldDB" id="A0AAD9KS64"/>
<accession>A0AAD9KS64</accession>
<gene>
    <name evidence="1" type="ORF">NP493_660g05017</name>
</gene>
<organism evidence="1 2">
    <name type="scientific">Ridgeia piscesae</name>
    <name type="common">Tubeworm</name>
    <dbReference type="NCBI Taxonomy" id="27915"/>
    <lineage>
        <taxon>Eukaryota</taxon>
        <taxon>Metazoa</taxon>
        <taxon>Spiralia</taxon>
        <taxon>Lophotrochozoa</taxon>
        <taxon>Annelida</taxon>
        <taxon>Polychaeta</taxon>
        <taxon>Sedentaria</taxon>
        <taxon>Canalipalpata</taxon>
        <taxon>Sabellida</taxon>
        <taxon>Siboglinidae</taxon>
        <taxon>Ridgeia</taxon>
    </lineage>
</organism>
<sequence>MCQPCYSTTVDLIKCRNRCVIPSDLAVRVHGSSTAYSTRSMMADAADHDLFHETHKQRGPNVSSKCRHIMTPPLFAKSTVTPCSHGHPCSTKGRYRCAWRVRVTETSFRISVSSRSR</sequence>
<dbReference type="EMBL" id="JAODUO010000659">
    <property type="protein sequence ID" value="KAK2176521.1"/>
    <property type="molecule type" value="Genomic_DNA"/>
</dbReference>
<reference evidence="1" key="1">
    <citation type="journal article" date="2023" name="Mol. Biol. Evol.">
        <title>Third-Generation Sequencing Reveals the Adaptive Role of the Epigenome in Three Deep-Sea Polychaetes.</title>
        <authorList>
            <person name="Perez M."/>
            <person name="Aroh O."/>
            <person name="Sun Y."/>
            <person name="Lan Y."/>
            <person name="Juniper S.K."/>
            <person name="Young C.R."/>
            <person name="Angers B."/>
            <person name="Qian P.Y."/>
        </authorList>
    </citation>
    <scope>NUCLEOTIDE SEQUENCE</scope>
    <source>
        <strain evidence="1">R07B-5</strain>
    </source>
</reference>
<name>A0AAD9KS64_RIDPI</name>
<protein>
    <submittedName>
        <fullName evidence="1">Uncharacterized protein</fullName>
    </submittedName>
</protein>
<evidence type="ECO:0000313" key="1">
    <source>
        <dbReference type="EMBL" id="KAK2176521.1"/>
    </source>
</evidence>
<proteinExistence type="predicted"/>
<comment type="caution">
    <text evidence="1">The sequence shown here is derived from an EMBL/GenBank/DDBJ whole genome shotgun (WGS) entry which is preliminary data.</text>
</comment>
<dbReference type="Proteomes" id="UP001209878">
    <property type="component" value="Unassembled WGS sequence"/>
</dbReference>
<keyword evidence="2" id="KW-1185">Reference proteome</keyword>